<keyword evidence="2" id="KW-1185">Reference proteome</keyword>
<organism evidence="1 2">
    <name type="scientific">Paenibacillus graminis</name>
    <dbReference type="NCBI Taxonomy" id="189425"/>
    <lineage>
        <taxon>Bacteria</taxon>
        <taxon>Bacillati</taxon>
        <taxon>Bacillota</taxon>
        <taxon>Bacilli</taxon>
        <taxon>Bacillales</taxon>
        <taxon>Paenibacillaceae</taxon>
        <taxon>Paenibacillus</taxon>
    </lineage>
</organism>
<dbReference type="KEGG" id="pgm:PGRAT_02955"/>
<dbReference type="EMBL" id="CP009287">
    <property type="protein sequence ID" value="AIQ66721.1"/>
    <property type="molecule type" value="Genomic_DNA"/>
</dbReference>
<evidence type="ECO:0000313" key="1">
    <source>
        <dbReference type="EMBL" id="AIQ66721.1"/>
    </source>
</evidence>
<dbReference type="AlphaFoldDB" id="A0A089LYV7"/>
<dbReference type="HOGENOM" id="CLU_164656_0_0_9"/>
<name>A0A089LYV7_9BACL</name>
<accession>A0A089LYV7</accession>
<proteinExistence type="predicted"/>
<dbReference type="Proteomes" id="UP000029500">
    <property type="component" value="Chromosome"/>
</dbReference>
<dbReference type="OrthoDB" id="2706506at2"/>
<sequence length="129" mass="15017">MEGLHLQKRDKKRYFVSVNHGLIQDVRNDSGEYEVLLTPEELTGLEDILKDLAKEDEYAFRRAFVPYKSADHDEAIDQFDDQTIRLFQYLHRYGSEETRQTIEKLNVLPKLSNTGYEDKGYDGGSPTNK</sequence>
<evidence type="ECO:0000313" key="2">
    <source>
        <dbReference type="Proteomes" id="UP000029500"/>
    </source>
</evidence>
<dbReference type="STRING" id="189425.PGRAT_02955"/>
<reference evidence="1 2" key="1">
    <citation type="submission" date="2014-08" db="EMBL/GenBank/DDBJ databases">
        <title>Comparative genomics of the Paenibacillus odorifer group.</title>
        <authorList>
            <person name="den Bakker H.C."/>
            <person name="Tsai Y.-C."/>
            <person name="Martin N."/>
            <person name="Korlach J."/>
            <person name="Wiedmann M."/>
        </authorList>
    </citation>
    <scope>NUCLEOTIDE SEQUENCE [LARGE SCALE GENOMIC DNA]</scope>
    <source>
        <strain evidence="1 2">DSM 15220</strain>
    </source>
</reference>
<gene>
    <name evidence="1" type="ORF">PGRAT_02955</name>
</gene>
<dbReference type="eggNOG" id="ENOG5032T41">
    <property type="taxonomic scope" value="Bacteria"/>
</dbReference>
<protein>
    <recommendedName>
        <fullName evidence="3">Hydrolase</fullName>
    </recommendedName>
</protein>
<evidence type="ECO:0008006" key="3">
    <source>
        <dbReference type="Google" id="ProtNLM"/>
    </source>
</evidence>